<evidence type="ECO:0000313" key="6">
    <source>
        <dbReference type="Proteomes" id="UP000606730"/>
    </source>
</evidence>
<protein>
    <recommendedName>
        <fullName evidence="4">Bacterial surface antigen (D15) domain-containing protein</fullName>
    </recommendedName>
</protein>
<evidence type="ECO:0000259" key="4">
    <source>
        <dbReference type="Pfam" id="PF01103"/>
    </source>
</evidence>
<dbReference type="EMBL" id="BMKN01000001">
    <property type="protein sequence ID" value="GGE38878.1"/>
    <property type="molecule type" value="Genomic_DNA"/>
</dbReference>
<keyword evidence="6" id="KW-1185">Reference proteome</keyword>
<feature type="chain" id="PRO_5036904466" description="Bacterial surface antigen (D15) domain-containing protein" evidence="3">
    <location>
        <begin position="22"/>
        <end position="359"/>
    </location>
</feature>
<reference evidence="5" key="2">
    <citation type="submission" date="2020-09" db="EMBL/GenBank/DDBJ databases">
        <authorList>
            <person name="Sun Q."/>
            <person name="Zhou Y."/>
        </authorList>
    </citation>
    <scope>NUCLEOTIDE SEQUENCE</scope>
    <source>
        <strain evidence="5">CGMCC 1.16012</strain>
    </source>
</reference>
<evidence type="ECO:0000256" key="3">
    <source>
        <dbReference type="SAM" id="SignalP"/>
    </source>
</evidence>
<name>A0A917ABX4_9RHOB</name>
<keyword evidence="2" id="KW-0472">Membrane</keyword>
<sequence>MTKTRALAAILLMTAPGLGQAQAVGELSTGLSYSTKYGATAFVSLDVEDILSKGIDVGLTYRAGEEGFGANLRASKVWGLDTTSLGNNAQVKLSVKGSGSDWDFQSYDETSWGAALGLSVDLTDSLSYSTELFWTETELDGFGDDVSDFITIDEGKSHAAGIGASLRWSTRDTDDILAPGNSAYASVRLSGLGGARKFSQVAVGTNNMLPLFGKSVLNVMAETGVIEGRDGEHVSVIDRAFLGGTSPRGFSYGGLGPRDVDTGEALGGTRYVFGTLEVLTPLPRRDLSIGVFTDFGSVWDLPGATASVSSNDYHLRSSAGISLNWDAGFGRLRASVAEPMNTRDGDETQTFSLSLNAVF</sequence>
<dbReference type="GO" id="GO:0019867">
    <property type="term" value="C:outer membrane"/>
    <property type="evidence" value="ECO:0007669"/>
    <property type="project" value="InterPro"/>
</dbReference>
<dbReference type="Pfam" id="PF01103">
    <property type="entry name" value="Omp85"/>
    <property type="match status" value="1"/>
</dbReference>
<gene>
    <name evidence="5" type="ORF">GCM10011517_03300</name>
</gene>
<comment type="caution">
    <text evidence="5">The sequence shown here is derived from an EMBL/GenBank/DDBJ whole genome shotgun (WGS) entry which is preliminary data.</text>
</comment>
<reference evidence="5" key="1">
    <citation type="journal article" date="2014" name="Int. J. Syst. Evol. Microbiol.">
        <title>Complete genome sequence of Corynebacterium casei LMG S-19264T (=DSM 44701T), isolated from a smear-ripened cheese.</title>
        <authorList>
            <consortium name="US DOE Joint Genome Institute (JGI-PGF)"/>
            <person name="Walter F."/>
            <person name="Albersmeier A."/>
            <person name="Kalinowski J."/>
            <person name="Ruckert C."/>
        </authorList>
    </citation>
    <scope>NUCLEOTIDE SEQUENCE</scope>
    <source>
        <strain evidence="5">CGMCC 1.16012</strain>
    </source>
</reference>
<organism evidence="5 6">
    <name type="scientific">Actibacterium pelagium</name>
    <dbReference type="NCBI Taxonomy" id="2029103"/>
    <lineage>
        <taxon>Bacteria</taxon>
        <taxon>Pseudomonadati</taxon>
        <taxon>Pseudomonadota</taxon>
        <taxon>Alphaproteobacteria</taxon>
        <taxon>Rhodobacterales</taxon>
        <taxon>Roseobacteraceae</taxon>
        <taxon>Actibacterium</taxon>
    </lineage>
</organism>
<evidence type="ECO:0000256" key="1">
    <source>
        <dbReference type="ARBA" id="ARBA00004370"/>
    </source>
</evidence>
<comment type="subcellular location">
    <subcellularLocation>
        <location evidence="1">Membrane</location>
    </subcellularLocation>
</comment>
<accession>A0A917ABX4</accession>
<dbReference type="Proteomes" id="UP000606730">
    <property type="component" value="Unassembled WGS sequence"/>
</dbReference>
<feature type="domain" description="Bacterial surface antigen (D15)" evidence="4">
    <location>
        <begin position="68"/>
        <end position="356"/>
    </location>
</feature>
<feature type="signal peptide" evidence="3">
    <location>
        <begin position="1"/>
        <end position="21"/>
    </location>
</feature>
<dbReference type="AlphaFoldDB" id="A0A917ABX4"/>
<evidence type="ECO:0000256" key="2">
    <source>
        <dbReference type="ARBA" id="ARBA00023136"/>
    </source>
</evidence>
<dbReference type="InterPro" id="IPR000184">
    <property type="entry name" value="Bac_surfAg_D15"/>
</dbReference>
<keyword evidence="3" id="KW-0732">Signal</keyword>
<dbReference type="RefSeq" id="WP_143226591.1">
    <property type="nucleotide sequence ID" value="NZ_BMKN01000001.1"/>
</dbReference>
<evidence type="ECO:0000313" key="5">
    <source>
        <dbReference type="EMBL" id="GGE38878.1"/>
    </source>
</evidence>
<proteinExistence type="predicted"/>
<dbReference type="OrthoDB" id="7836905at2"/>
<dbReference type="Gene3D" id="2.40.160.50">
    <property type="entry name" value="membrane protein fhac: a member of the omp85/tpsb transporter family"/>
    <property type="match status" value="1"/>
</dbReference>